<dbReference type="InterPro" id="IPR051531">
    <property type="entry name" value="N-acetyltransferase"/>
</dbReference>
<gene>
    <name evidence="2" type="ORF">FJU30_22585</name>
</gene>
<evidence type="ECO:0000313" key="3">
    <source>
        <dbReference type="Proteomes" id="UP000335415"/>
    </source>
</evidence>
<dbReference type="RefSeq" id="WP_150437233.1">
    <property type="nucleotide sequence ID" value="NZ_VYKJ01000015.1"/>
</dbReference>
<dbReference type="InterPro" id="IPR000182">
    <property type="entry name" value="GNAT_dom"/>
</dbReference>
<organism evidence="2 3">
    <name type="scientific">Affinibrenneria salicis</name>
    <dbReference type="NCBI Taxonomy" id="2590031"/>
    <lineage>
        <taxon>Bacteria</taxon>
        <taxon>Pseudomonadati</taxon>
        <taxon>Pseudomonadota</taxon>
        <taxon>Gammaproteobacteria</taxon>
        <taxon>Enterobacterales</taxon>
        <taxon>Pectobacteriaceae</taxon>
        <taxon>Affinibrenneria</taxon>
    </lineage>
</organism>
<dbReference type="InterPro" id="IPR016181">
    <property type="entry name" value="Acyl_CoA_acyltransferase"/>
</dbReference>
<proteinExistence type="predicted"/>
<dbReference type="PROSITE" id="PS51186">
    <property type="entry name" value="GNAT"/>
    <property type="match status" value="1"/>
</dbReference>
<evidence type="ECO:0000313" key="2">
    <source>
        <dbReference type="EMBL" id="KAA8996154.1"/>
    </source>
</evidence>
<feature type="domain" description="N-acetyltransferase" evidence="1">
    <location>
        <begin position="11"/>
        <end position="174"/>
    </location>
</feature>
<accession>A0A5J5FSN2</accession>
<dbReference type="Gene3D" id="3.40.630.30">
    <property type="match status" value="1"/>
</dbReference>
<comment type="caution">
    <text evidence="2">The sequence shown here is derived from an EMBL/GenBank/DDBJ whole genome shotgun (WGS) entry which is preliminary data.</text>
</comment>
<evidence type="ECO:0000259" key="1">
    <source>
        <dbReference type="PROSITE" id="PS51186"/>
    </source>
</evidence>
<name>A0A5J5FSN2_9GAMM</name>
<reference evidence="2 3" key="1">
    <citation type="submission" date="2019-09" db="EMBL/GenBank/DDBJ databases">
        <authorList>
            <person name="Li Y."/>
        </authorList>
    </citation>
    <scope>NUCLEOTIDE SEQUENCE [LARGE SCALE GENOMIC DNA]</scope>
    <source>
        <strain evidence="2 3">L3-3HA</strain>
    </source>
</reference>
<dbReference type="OrthoDB" id="9804153at2"/>
<protein>
    <submittedName>
        <fullName evidence="2">GNAT family N-acetyltransferase</fullName>
    </submittedName>
</protein>
<dbReference type="Proteomes" id="UP000335415">
    <property type="component" value="Unassembled WGS sequence"/>
</dbReference>
<dbReference type="PANTHER" id="PTHR43792">
    <property type="entry name" value="GNAT FAMILY, PUTATIVE (AFU_ORTHOLOGUE AFUA_3G00765)-RELATED-RELATED"/>
    <property type="match status" value="1"/>
</dbReference>
<dbReference type="Pfam" id="PF13302">
    <property type="entry name" value="Acetyltransf_3"/>
    <property type="match status" value="1"/>
</dbReference>
<dbReference type="GO" id="GO:0016747">
    <property type="term" value="F:acyltransferase activity, transferring groups other than amino-acyl groups"/>
    <property type="evidence" value="ECO:0007669"/>
    <property type="project" value="InterPro"/>
</dbReference>
<dbReference type="SUPFAM" id="SSF55729">
    <property type="entry name" value="Acyl-CoA N-acyltransferases (Nat)"/>
    <property type="match status" value="1"/>
</dbReference>
<dbReference type="EMBL" id="VYKJ01000015">
    <property type="protein sequence ID" value="KAA8996154.1"/>
    <property type="molecule type" value="Genomic_DNA"/>
</dbReference>
<dbReference type="AlphaFoldDB" id="A0A5J5FSN2"/>
<keyword evidence="2" id="KW-0808">Transferase</keyword>
<sequence>MLQPDIDCARLLLRPFTVADATTVHQLVNSPQISGVTANIPYPYTHELALEWIARHPEWWRLNKIAAWAIIQKENQRLTGAISLIGVGSNKPSIGYWVGVEYWGRGFCSEAANAVCRLAFERLAIRQIGACHLARNPASGRVLTKTGFLFAKQQMELIKNSNRREAVRYYTLLPQNLPGYAE</sequence>
<keyword evidence="3" id="KW-1185">Reference proteome</keyword>